<evidence type="ECO:0000313" key="3">
    <source>
        <dbReference type="EMBL" id="GAA2844488.1"/>
    </source>
</evidence>
<proteinExistence type="predicted"/>
<keyword evidence="4" id="KW-1185">Reference proteome</keyword>
<evidence type="ECO:0000259" key="2">
    <source>
        <dbReference type="Pfam" id="PF01370"/>
    </source>
</evidence>
<comment type="caution">
    <text evidence="3">The sequence shown here is derived from an EMBL/GenBank/DDBJ whole genome shotgun (WGS) entry which is preliminary data.</text>
</comment>
<evidence type="ECO:0000256" key="1">
    <source>
        <dbReference type="SAM" id="MobiDB-lite"/>
    </source>
</evidence>
<protein>
    <submittedName>
        <fullName evidence="3">NAD(P)-dependent oxidoreductase</fullName>
    </submittedName>
</protein>
<dbReference type="SUPFAM" id="SSF51735">
    <property type="entry name" value="NAD(P)-binding Rossmann-fold domains"/>
    <property type="match status" value="1"/>
</dbReference>
<organism evidence="3 4">
    <name type="scientific">Streptosporangium fragile</name>
    <dbReference type="NCBI Taxonomy" id="46186"/>
    <lineage>
        <taxon>Bacteria</taxon>
        <taxon>Bacillati</taxon>
        <taxon>Actinomycetota</taxon>
        <taxon>Actinomycetes</taxon>
        <taxon>Streptosporangiales</taxon>
        <taxon>Streptosporangiaceae</taxon>
        <taxon>Streptosporangium</taxon>
    </lineage>
</organism>
<evidence type="ECO:0000313" key="4">
    <source>
        <dbReference type="Proteomes" id="UP001500831"/>
    </source>
</evidence>
<feature type="region of interest" description="Disordered" evidence="1">
    <location>
        <begin position="1"/>
        <end position="24"/>
    </location>
</feature>
<dbReference type="InterPro" id="IPR050177">
    <property type="entry name" value="Lipid_A_modif_metabolic_enz"/>
</dbReference>
<feature type="domain" description="NAD-dependent epimerase/dehydratase" evidence="2">
    <location>
        <begin position="27"/>
        <end position="236"/>
    </location>
</feature>
<dbReference type="InterPro" id="IPR036291">
    <property type="entry name" value="NAD(P)-bd_dom_sf"/>
</dbReference>
<dbReference type="Pfam" id="PF01370">
    <property type="entry name" value="Epimerase"/>
    <property type="match status" value="1"/>
</dbReference>
<name>A0ABP6I7I7_9ACTN</name>
<dbReference type="PANTHER" id="PTHR43245:SF24">
    <property type="entry name" value="DEHYDROGENASE"/>
    <property type="match status" value="1"/>
</dbReference>
<gene>
    <name evidence="3" type="ORF">GCM10010517_00690</name>
</gene>
<dbReference type="RefSeq" id="WP_344966519.1">
    <property type="nucleotide sequence ID" value="NZ_BAAAVI010000001.1"/>
</dbReference>
<dbReference type="PANTHER" id="PTHR43245">
    <property type="entry name" value="BIFUNCTIONAL POLYMYXIN RESISTANCE PROTEIN ARNA"/>
    <property type="match status" value="1"/>
</dbReference>
<dbReference type="EMBL" id="BAAAVI010000001">
    <property type="protein sequence ID" value="GAA2844488.1"/>
    <property type="molecule type" value="Genomic_DNA"/>
</dbReference>
<dbReference type="Proteomes" id="UP001500831">
    <property type="component" value="Unassembled WGS sequence"/>
</dbReference>
<sequence length="329" mass="34415">MPEPGTGAEPGSAAGTGTGPSRPRLRVAVTGASGFVGGAVCRAAAREGWAVSAFGRRSSVDPAHVGGAPYTPWDLLGERPEFDEADAVIHCAGSVTDWGPPRDIWAANVDGTRNAAAAFPGARFVHVSTASVYDPFRPTVLATEDEAPVGRYANAYGASKAAAERCLDRAVILRPHAVYGRGDTTLLPRVLDAVRGGRLFAVGDGRQRISLTSVDNLARACLLAAAGPVEHGVFNVTDAEPVVLDDALRAILRERGIAAEPSYLPLSLAGPAALAAETAFRLLRRPHPPRLTRYAAGHLAVERTLDITAARDRLGYRPTATSFAGAADW</sequence>
<accession>A0ABP6I7I7</accession>
<dbReference type="Gene3D" id="3.40.50.720">
    <property type="entry name" value="NAD(P)-binding Rossmann-like Domain"/>
    <property type="match status" value="1"/>
</dbReference>
<dbReference type="InterPro" id="IPR001509">
    <property type="entry name" value="Epimerase_deHydtase"/>
</dbReference>
<reference evidence="4" key="1">
    <citation type="journal article" date="2019" name="Int. J. Syst. Evol. Microbiol.">
        <title>The Global Catalogue of Microorganisms (GCM) 10K type strain sequencing project: providing services to taxonomists for standard genome sequencing and annotation.</title>
        <authorList>
            <consortium name="The Broad Institute Genomics Platform"/>
            <consortium name="The Broad Institute Genome Sequencing Center for Infectious Disease"/>
            <person name="Wu L."/>
            <person name="Ma J."/>
        </authorList>
    </citation>
    <scope>NUCLEOTIDE SEQUENCE [LARGE SCALE GENOMIC DNA]</scope>
    <source>
        <strain evidence="4">JCM 6242</strain>
    </source>
</reference>